<dbReference type="PROSITE" id="PS50956">
    <property type="entry name" value="HTH_ASNC_2"/>
    <property type="match status" value="1"/>
</dbReference>
<dbReference type="InterPro" id="IPR019885">
    <property type="entry name" value="Tscrpt_reg_HTH_AsnC-type_CS"/>
</dbReference>
<dbReference type="KEGG" id="kbs:EPA93_35170"/>
<evidence type="ECO:0000313" key="6">
    <source>
        <dbReference type="Proteomes" id="UP000290365"/>
    </source>
</evidence>
<dbReference type="GO" id="GO:0043200">
    <property type="term" value="P:response to amino acid"/>
    <property type="evidence" value="ECO:0007669"/>
    <property type="project" value="TreeGrafter"/>
</dbReference>
<dbReference type="PROSITE" id="PS00519">
    <property type="entry name" value="HTH_ASNC_1"/>
    <property type="match status" value="1"/>
</dbReference>
<evidence type="ECO:0000256" key="1">
    <source>
        <dbReference type="ARBA" id="ARBA00023015"/>
    </source>
</evidence>
<dbReference type="SMART" id="SM00344">
    <property type="entry name" value="HTH_ASNC"/>
    <property type="match status" value="1"/>
</dbReference>
<dbReference type="EMBL" id="CP035758">
    <property type="protein sequence ID" value="QBD80932.1"/>
    <property type="molecule type" value="Genomic_DNA"/>
</dbReference>
<dbReference type="SUPFAM" id="SSF46785">
    <property type="entry name" value="Winged helix' DNA-binding domain"/>
    <property type="match status" value="1"/>
</dbReference>
<dbReference type="Proteomes" id="UP000290365">
    <property type="component" value="Chromosome"/>
</dbReference>
<keyword evidence="1" id="KW-0805">Transcription regulation</keyword>
<dbReference type="OrthoDB" id="34294at2"/>
<dbReference type="Pfam" id="PF01037">
    <property type="entry name" value="AsnC_trans_reg"/>
    <property type="match status" value="1"/>
</dbReference>
<dbReference type="InterPro" id="IPR011991">
    <property type="entry name" value="ArsR-like_HTH"/>
</dbReference>
<dbReference type="Gene3D" id="1.10.10.10">
    <property type="entry name" value="Winged helix-like DNA-binding domain superfamily/Winged helix DNA-binding domain"/>
    <property type="match status" value="1"/>
</dbReference>
<gene>
    <name evidence="5" type="ORF">EPA93_35170</name>
</gene>
<dbReference type="PANTHER" id="PTHR30154">
    <property type="entry name" value="LEUCINE-RESPONSIVE REGULATORY PROTEIN"/>
    <property type="match status" value="1"/>
</dbReference>
<dbReference type="AlphaFoldDB" id="A0A4P6JZL5"/>
<dbReference type="InterPro" id="IPR000485">
    <property type="entry name" value="AsnC-type_HTH_dom"/>
</dbReference>
<dbReference type="InterPro" id="IPR011008">
    <property type="entry name" value="Dimeric_a/b-barrel"/>
</dbReference>
<dbReference type="InterPro" id="IPR036390">
    <property type="entry name" value="WH_DNA-bd_sf"/>
</dbReference>
<keyword evidence="3" id="KW-0804">Transcription</keyword>
<dbReference type="InterPro" id="IPR019887">
    <property type="entry name" value="Tscrpt_reg_AsnC/Lrp_C"/>
</dbReference>
<accession>A0A4P6JZL5</accession>
<dbReference type="Gene3D" id="3.30.70.920">
    <property type="match status" value="1"/>
</dbReference>
<keyword evidence="2" id="KW-0238">DNA-binding</keyword>
<keyword evidence="6" id="KW-1185">Reference proteome</keyword>
<organism evidence="5 6">
    <name type="scientific">Ktedonosporobacter rubrisoli</name>
    <dbReference type="NCBI Taxonomy" id="2509675"/>
    <lineage>
        <taxon>Bacteria</taxon>
        <taxon>Bacillati</taxon>
        <taxon>Chloroflexota</taxon>
        <taxon>Ktedonobacteria</taxon>
        <taxon>Ktedonobacterales</taxon>
        <taxon>Ktedonosporobacteraceae</taxon>
        <taxon>Ktedonosporobacter</taxon>
    </lineage>
</organism>
<dbReference type="InterPro" id="IPR019888">
    <property type="entry name" value="Tscrpt_reg_AsnC-like"/>
</dbReference>
<protein>
    <submittedName>
        <fullName evidence="5">Lrp/AsnC family transcriptional regulator</fullName>
    </submittedName>
</protein>
<dbReference type="Pfam" id="PF13412">
    <property type="entry name" value="HTH_24"/>
    <property type="match status" value="1"/>
</dbReference>
<evidence type="ECO:0000256" key="2">
    <source>
        <dbReference type="ARBA" id="ARBA00023125"/>
    </source>
</evidence>
<reference evidence="5 6" key="1">
    <citation type="submission" date="2019-01" db="EMBL/GenBank/DDBJ databases">
        <title>Ktedonosporobacter rubrisoli SCAWS-G2.</title>
        <authorList>
            <person name="Huang Y."/>
            <person name="Yan B."/>
        </authorList>
    </citation>
    <scope>NUCLEOTIDE SEQUENCE [LARGE SCALE GENOMIC DNA]</scope>
    <source>
        <strain evidence="5 6">SCAWS-G2</strain>
    </source>
</reference>
<proteinExistence type="predicted"/>
<dbReference type="SUPFAM" id="SSF54909">
    <property type="entry name" value="Dimeric alpha+beta barrel"/>
    <property type="match status" value="1"/>
</dbReference>
<sequence>MTLSERQTLDDTDWLIIKELQNEARLSFSELGRRVGLSSPAATERVRKLEDAGIIQGYGARIDTSKVGLPITAFIRMTISATEEPNVRSLIANQPEIIECHRVTGSDSFIIKVVVSSVIHLEALLNRLMHYGQLTTSIVLSSPLSGEPIKQSALKFV</sequence>
<evidence type="ECO:0000313" key="5">
    <source>
        <dbReference type="EMBL" id="QBD80932.1"/>
    </source>
</evidence>
<dbReference type="GO" id="GO:0005829">
    <property type="term" value="C:cytosol"/>
    <property type="evidence" value="ECO:0007669"/>
    <property type="project" value="TreeGrafter"/>
</dbReference>
<evidence type="ECO:0000259" key="4">
    <source>
        <dbReference type="PROSITE" id="PS50956"/>
    </source>
</evidence>
<dbReference type="FunFam" id="1.10.10.10:FF:000186">
    <property type="entry name" value="AsnC family transcriptional regulator"/>
    <property type="match status" value="1"/>
</dbReference>
<evidence type="ECO:0000256" key="3">
    <source>
        <dbReference type="ARBA" id="ARBA00023163"/>
    </source>
</evidence>
<dbReference type="PANTHER" id="PTHR30154:SF53">
    <property type="entry name" value="HTH-TYPE TRANSCRIPTIONAL REGULATOR LRPC"/>
    <property type="match status" value="1"/>
</dbReference>
<dbReference type="GO" id="GO:0043565">
    <property type="term" value="F:sequence-specific DNA binding"/>
    <property type="evidence" value="ECO:0007669"/>
    <property type="project" value="InterPro"/>
</dbReference>
<dbReference type="PRINTS" id="PR00033">
    <property type="entry name" value="HTHASNC"/>
</dbReference>
<dbReference type="CDD" id="cd00090">
    <property type="entry name" value="HTH_ARSR"/>
    <property type="match status" value="1"/>
</dbReference>
<dbReference type="RefSeq" id="WP_129891994.1">
    <property type="nucleotide sequence ID" value="NZ_CP035758.1"/>
</dbReference>
<dbReference type="InterPro" id="IPR036388">
    <property type="entry name" value="WH-like_DNA-bd_sf"/>
</dbReference>
<name>A0A4P6JZL5_KTERU</name>
<feature type="domain" description="HTH asnC-type" evidence="4">
    <location>
        <begin position="9"/>
        <end position="70"/>
    </location>
</feature>